<proteinExistence type="predicted"/>
<name>A0A8S9UVY3_PHYIN</name>
<dbReference type="EMBL" id="JAACNO010000847">
    <property type="protein sequence ID" value="KAF4144563.1"/>
    <property type="molecule type" value="Genomic_DNA"/>
</dbReference>
<reference evidence="2" key="1">
    <citation type="submission" date="2020-03" db="EMBL/GenBank/DDBJ databases">
        <title>Hybrid Assembly of Korean Phytophthora infestans isolates.</title>
        <authorList>
            <person name="Prokchorchik M."/>
            <person name="Lee Y."/>
            <person name="Seo J."/>
            <person name="Cho J.-H."/>
            <person name="Park Y.-E."/>
            <person name="Jang D.-C."/>
            <person name="Im J.-S."/>
            <person name="Choi J.-G."/>
            <person name="Park H.-J."/>
            <person name="Lee G.-B."/>
            <person name="Lee Y.-G."/>
            <person name="Hong S.-Y."/>
            <person name="Cho K."/>
            <person name="Sohn K.H."/>
        </authorList>
    </citation>
    <scope>NUCLEOTIDE SEQUENCE</scope>
    <source>
        <strain evidence="2">KR_2_A2</strain>
    </source>
</reference>
<comment type="caution">
    <text evidence="2">The sequence shown here is derived from an EMBL/GenBank/DDBJ whole genome shotgun (WGS) entry which is preliminary data.</text>
</comment>
<accession>A0A8S9UVY3</accession>
<gene>
    <name evidence="2" type="ORF">GN958_ATG06257</name>
</gene>
<evidence type="ECO:0000313" key="3">
    <source>
        <dbReference type="Proteomes" id="UP000704712"/>
    </source>
</evidence>
<organism evidence="2 3">
    <name type="scientific">Phytophthora infestans</name>
    <name type="common">Potato late blight agent</name>
    <name type="synonym">Botrytis infestans</name>
    <dbReference type="NCBI Taxonomy" id="4787"/>
    <lineage>
        <taxon>Eukaryota</taxon>
        <taxon>Sar</taxon>
        <taxon>Stramenopiles</taxon>
        <taxon>Oomycota</taxon>
        <taxon>Peronosporomycetes</taxon>
        <taxon>Peronosporales</taxon>
        <taxon>Peronosporaceae</taxon>
        <taxon>Phytophthora</taxon>
    </lineage>
</organism>
<evidence type="ECO:0000256" key="1">
    <source>
        <dbReference type="SAM" id="MobiDB-lite"/>
    </source>
</evidence>
<feature type="compositionally biased region" description="Low complexity" evidence="1">
    <location>
        <begin position="37"/>
        <end position="65"/>
    </location>
</feature>
<dbReference type="Proteomes" id="UP000704712">
    <property type="component" value="Unassembled WGS sequence"/>
</dbReference>
<sequence>MTQARRTLQTAVEACSAEIPALSAREDTVVGNTLGQATESSTGATASSDTGAAGGIDDAPNAAKSGPRKSKKKAKRAVRVMATKVNAELVWKNAMGCDLMTLRNDTYAERLSKAKNSVTLKADLAAAANRS</sequence>
<evidence type="ECO:0000313" key="2">
    <source>
        <dbReference type="EMBL" id="KAF4144563.1"/>
    </source>
</evidence>
<protein>
    <submittedName>
        <fullName evidence="2">Uncharacterized protein</fullName>
    </submittedName>
</protein>
<feature type="region of interest" description="Disordered" evidence="1">
    <location>
        <begin position="27"/>
        <end position="76"/>
    </location>
</feature>
<dbReference type="AlphaFoldDB" id="A0A8S9UVY3"/>
<feature type="compositionally biased region" description="Basic residues" evidence="1">
    <location>
        <begin position="66"/>
        <end position="76"/>
    </location>
</feature>